<gene>
    <name evidence="2" type="ORF">ACFOGP_21565</name>
</gene>
<reference evidence="3" key="1">
    <citation type="journal article" date="2019" name="Int. J. Syst. Evol. Microbiol.">
        <title>The Global Catalogue of Microorganisms (GCM) 10K type strain sequencing project: providing services to taxonomists for standard genome sequencing and annotation.</title>
        <authorList>
            <consortium name="The Broad Institute Genomics Platform"/>
            <consortium name="The Broad Institute Genome Sequencing Center for Infectious Disease"/>
            <person name="Wu L."/>
            <person name="Ma J."/>
        </authorList>
    </citation>
    <scope>NUCLEOTIDE SEQUENCE [LARGE SCALE GENOMIC DNA]</scope>
    <source>
        <strain evidence="3">KCTC 52366</strain>
    </source>
</reference>
<comment type="caution">
    <text evidence="2">The sequence shown here is derived from an EMBL/GenBank/DDBJ whole genome shotgun (WGS) entry which is preliminary data.</text>
</comment>
<accession>A0ABV7GUK3</accession>
<proteinExistence type="predicted"/>
<evidence type="ECO:0000313" key="3">
    <source>
        <dbReference type="Proteomes" id="UP001595632"/>
    </source>
</evidence>
<sequence length="133" mass="13990">MFSTPLIRSLYGQLVRDFGGVEAAAFFLECSKGTVSKEVSGQAAVSIDHAARLEDALGRWPITEVMHRRRRDADGTSDLNAIAAAALREIGDVPPAVLDLVASGETGAAQKELAEARAAIEALERALAKGSKA</sequence>
<name>A0ABV7GUK3_9RHOB</name>
<dbReference type="RefSeq" id="WP_275635123.1">
    <property type="nucleotide sequence ID" value="NZ_JARGYD010000020.1"/>
</dbReference>
<dbReference type="EMBL" id="JBHRTB010000010">
    <property type="protein sequence ID" value="MFC3145323.1"/>
    <property type="molecule type" value="Genomic_DNA"/>
</dbReference>
<keyword evidence="3" id="KW-1185">Reference proteome</keyword>
<dbReference type="Proteomes" id="UP001595632">
    <property type="component" value="Unassembled WGS sequence"/>
</dbReference>
<evidence type="ECO:0000313" key="2">
    <source>
        <dbReference type="EMBL" id="MFC3145323.1"/>
    </source>
</evidence>
<evidence type="ECO:0000256" key="1">
    <source>
        <dbReference type="SAM" id="Coils"/>
    </source>
</evidence>
<protein>
    <recommendedName>
        <fullName evidence="4">Transcriptional regulator</fullName>
    </recommendedName>
</protein>
<evidence type="ECO:0008006" key="4">
    <source>
        <dbReference type="Google" id="ProtNLM"/>
    </source>
</evidence>
<organism evidence="2 3">
    <name type="scientific">Psychromarinibacter halotolerans</name>
    <dbReference type="NCBI Taxonomy" id="1775175"/>
    <lineage>
        <taxon>Bacteria</taxon>
        <taxon>Pseudomonadati</taxon>
        <taxon>Pseudomonadota</taxon>
        <taxon>Alphaproteobacteria</taxon>
        <taxon>Rhodobacterales</taxon>
        <taxon>Paracoccaceae</taxon>
        <taxon>Psychromarinibacter</taxon>
    </lineage>
</organism>
<keyword evidence="1" id="KW-0175">Coiled coil</keyword>
<feature type="coiled-coil region" evidence="1">
    <location>
        <begin position="106"/>
        <end position="133"/>
    </location>
</feature>